<dbReference type="AlphaFoldDB" id="A0A183D194"/>
<organism evidence="3">
    <name type="scientific">Gongylonema pulchrum</name>
    <dbReference type="NCBI Taxonomy" id="637853"/>
    <lineage>
        <taxon>Eukaryota</taxon>
        <taxon>Metazoa</taxon>
        <taxon>Ecdysozoa</taxon>
        <taxon>Nematoda</taxon>
        <taxon>Chromadorea</taxon>
        <taxon>Rhabditida</taxon>
        <taxon>Spirurina</taxon>
        <taxon>Spiruromorpha</taxon>
        <taxon>Spiruroidea</taxon>
        <taxon>Gongylonematidae</taxon>
        <taxon>Gongylonema</taxon>
    </lineage>
</organism>
<evidence type="ECO:0000313" key="2">
    <source>
        <dbReference type="Proteomes" id="UP000271098"/>
    </source>
</evidence>
<dbReference type="WBParaSite" id="GPUH_0000249001-mRNA-1">
    <property type="protein sequence ID" value="GPUH_0000249001-mRNA-1"/>
    <property type="gene ID" value="GPUH_0000249001"/>
</dbReference>
<reference evidence="3" key="1">
    <citation type="submission" date="2016-06" db="UniProtKB">
        <authorList>
            <consortium name="WormBaseParasite"/>
        </authorList>
    </citation>
    <scope>IDENTIFICATION</scope>
</reference>
<name>A0A183D194_9BILA</name>
<accession>A0A183D194</accession>
<evidence type="ECO:0000313" key="1">
    <source>
        <dbReference type="EMBL" id="VDK34502.1"/>
    </source>
</evidence>
<dbReference type="SUPFAM" id="SSF56059">
    <property type="entry name" value="Glutathione synthetase ATP-binding domain-like"/>
    <property type="match status" value="1"/>
</dbReference>
<keyword evidence="2" id="KW-1185">Reference proteome</keyword>
<dbReference type="EMBL" id="UYRT01003763">
    <property type="protein sequence ID" value="VDK34502.1"/>
    <property type="molecule type" value="Genomic_DNA"/>
</dbReference>
<dbReference type="OrthoDB" id="5790559at2759"/>
<protein>
    <submittedName>
        <fullName evidence="3">ATP-grasp domain-containing protein</fullName>
    </submittedName>
</protein>
<gene>
    <name evidence="1" type="ORF">GPUH_LOCUS2483</name>
</gene>
<reference evidence="1 2" key="2">
    <citation type="submission" date="2018-11" db="EMBL/GenBank/DDBJ databases">
        <authorList>
            <consortium name="Pathogen Informatics"/>
        </authorList>
    </citation>
    <scope>NUCLEOTIDE SEQUENCE [LARGE SCALE GENOMIC DNA]</scope>
</reference>
<dbReference type="Proteomes" id="UP000271098">
    <property type="component" value="Unassembled WGS sequence"/>
</dbReference>
<proteinExistence type="predicted"/>
<sequence>MQKVRELAANYGSTRRIIVAFEAELQYMVAKIRLEHCLFHQFELGIEGILPDQVEQVVQMKEMKLIARRNGLMTLRQIVMSLSAEPSSWLERIAAQLGGFPVFIRSCSSKSGHETNRCSIHNYDELQSWIKSNLETENLYNGEYVVEECLRDGYEFVSLCATSDLICTITKMSSDRTLFESIRDQRPYVYEYLTVEQTRDVMPGVESFVLRTAKSLPALSNSSFMFIKGFYR</sequence>
<evidence type="ECO:0000313" key="3">
    <source>
        <dbReference type="WBParaSite" id="GPUH_0000249001-mRNA-1"/>
    </source>
</evidence>